<dbReference type="PANTHER" id="PTHR12736:SF7">
    <property type="entry name" value="LANC-LIKE PROTEIN 3"/>
    <property type="match status" value="1"/>
</dbReference>
<evidence type="ECO:0000313" key="2">
    <source>
        <dbReference type="EMBL" id="MCA9759372.1"/>
    </source>
</evidence>
<feature type="binding site" evidence="1">
    <location>
        <position position="316"/>
    </location>
    <ligand>
        <name>Zn(2+)</name>
        <dbReference type="ChEBI" id="CHEBI:29105"/>
    </ligand>
</feature>
<dbReference type="Proteomes" id="UP000739538">
    <property type="component" value="Unassembled WGS sequence"/>
</dbReference>
<gene>
    <name evidence="2" type="ORF">KDA27_26500</name>
</gene>
<dbReference type="SMART" id="SM01260">
    <property type="entry name" value="LANC_like"/>
    <property type="match status" value="1"/>
</dbReference>
<accession>A0A956NIJ5</accession>
<dbReference type="GO" id="GO:0031179">
    <property type="term" value="P:peptide modification"/>
    <property type="evidence" value="ECO:0007669"/>
    <property type="project" value="InterPro"/>
</dbReference>
<name>A0A956NIJ5_UNCEI</name>
<dbReference type="GO" id="GO:0005886">
    <property type="term" value="C:plasma membrane"/>
    <property type="evidence" value="ECO:0007669"/>
    <property type="project" value="TreeGrafter"/>
</dbReference>
<dbReference type="PRINTS" id="PR01950">
    <property type="entry name" value="LANCSUPER"/>
</dbReference>
<reference evidence="2" key="1">
    <citation type="submission" date="2020-04" db="EMBL/GenBank/DDBJ databases">
        <authorList>
            <person name="Zhang T."/>
        </authorList>
    </citation>
    <scope>NUCLEOTIDE SEQUENCE</scope>
    <source>
        <strain evidence="2">HKST-UBA02</strain>
    </source>
</reference>
<comment type="caution">
    <text evidence="2">The sequence shown here is derived from an EMBL/GenBank/DDBJ whole genome shotgun (WGS) entry which is preliminary data.</text>
</comment>
<dbReference type="CDD" id="cd04793">
    <property type="entry name" value="LanC"/>
    <property type="match status" value="1"/>
</dbReference>
<keyword evidence="1" id="KW-0862">Zinc</keyword>
<dbReference type="InterPro" id="IPR033889">
    <property type="entry name" value="LanC"/>
</dbReference>
<dbReference type="InterPro" id="IPR007822">
    <property type="entry name" value="LANC-like"/>
</dbReference>
<keyword evidence="1" id="KW-0479">Metal-binding</keyword>
<organism evidence="2 3">
    <name type="scientific">Eiseniibacteriota bacterium</name>
    <dbReference type="NCBI Taxonomy" id="2212470"/>
    <lineage>
        <taxon>Bacteria</taxon>
        <taxon>Candidatus Eiseniibacteriota</taxon>
    </lineage>
</organism>
<dbReference type="PANTHER" id="PTHR12736">
    <property type="entry name" value="LANC-LIKE PROTEIN"/>
    <property type="match status" value="1"/>
</dbReference>
<dbReference type="AlphaFoldDB" id="A0A956NIJ5"/>
<dbReference type="PRINTS" id="PR01955">
    <property type="entry name" value="LANCFRANKIA"/>
</dbReference>
<dbReference type="Gene3D" id="1.50.10.20">
    <property type="match status" value="1"/>
</dbReference>
<feature type="binding site" evidence="1">
    <location>
        <position position="317"/>
    </location>
    <ligand>
        <name>Zn(2+)</name>
        <dbReference type="ChEBI" id="CHEBI:29105"/>
    </ligand>
</feature>
<dbReference type="SUPFAM" id="SSF158745">
    <property type="entry name" value="LanC-like"/>
    <property type="match status" value="1"/>
</dbReference>
<proteinExistence type="predicted"/>
<dbReference type="GO" id="GO:0046872">
    <property type="term" value="F:metal ion binding"/>
    <property type="evidence" value="ECO:0007669"/>
    <property type="project" value="UniProtKB-KW"/>
</dbReference>
<dbReference type="EMBL" id="JAGQHS010000326">
    <property type="protein sequence ID" value="MCA9759372.1"/>
    <property type="molecule type" value="Genomic_DNA"/>
</dbReference>
<evidence type="ECO:0000256" key="1">
    <source>
        <dbReference type="PIRSR" id="PIRSR607822-1"/>
    </source>
</evidence>
<sequence length="414" mass="44320">MRELATLLAKPYDDWTLSKRPDDTGLRTISLALGRSGLAVFFAHLSRTSGLVDPEAAAGTSVRLLEESIDLLPGEGMDASFLCGFPGVAWTTEHVLTLLGQREDDEDDPIAEIDESLLEGLEDPTFVPAYDLIDGLAGHGIYALERRGRPLADAMLSAILSRFEGTACPQSIGVSWPSGMITRTAQGKDVDVDERYFNLGLSHGVPGVIAILARFVRIPSVEARARALLEPALEWLLAQRLPPGGLSAYPDFVADGVDSDPARLAWCYGDPGVAASLCAAGLALERPDVVARAVEVAHVAARRPQDGSGVVDVGLCHGSAGVAHIFHQLYRATDDEVCRDAARQWIERLLEPREDVPNVAGLATFCFERKREGEYIEDPAWLTGAAGAGLVLLSALAAPPLPSWDRALLVDLSS</sequence>
<reference evidence="2" key="2">
    <citation type="journal article" date="2021" name="Microbiome">
        <title>Successional dynamics and alternative stable states in a saline activated sludge microbial community over 9 years.</title>
        <authorList>
            <person name="Wang Y."/>
            <person name="Ye J."/>
            <person name="Ju F."/>
            <person name="Liu L."/>
            <person name="Boyd J.A."/>
            <person name="Deng Y."/>
            <person name="Parks D.H."/>
            <person name="Jiang X."/>
            <person name="Yin X."/>
            <person name="Woodcroft B.J."/>
            <person name="Tyson G.W."/>
            <person name="Hugenholtz P."/>
            <person name="Polz M.F."/>
            <person name="Zhang T."/>
        </authorList>
    </citation>
    <scope>NUCLEOTIDE SEQUENCE</scope>
    <source>
        <strain evidence="2">HKST-UBA02</strain>
    </source>
</reference>
<dbReference type="Pfam" id="PF05147">
    <property type="entry name" value="LANC_like"/>
    <property type="match status" value="1"/>
</dbReference>
<feature type="binding site" evidence="1">
    <location>
        <position position="267"/>
    </location>
    <ligand>
        <name>Zn(2+)</name>
        <dbReference type="ChEBI" id="CHEBI:29105"/>
    </ligand>
</feature>
<protein>
    <submittedName>
        <fullName evidence="2">Lanthionine synthetase C family protein</fullName>
    </submittedName>
</protein>
<evidence type="ECO:0000313" key="3">
    <source>
        <dbReference type="Proteomes" id="UP000739538"/>
    </source>
</evidence>